<accession>A0ABP8PP86</accession>
<dbReference type="RefSeq" id="WP_345353083.1">
    <property type="nucleotide sequence ID" value="NZ_BAABFB010000075.1"/>
</dbReference>
<protein>
    <recommendedName>
        <fullName evidence="4">3-oxoacyl-[acyl-carrier-protein] reductase MabA</fullName>
    </recommendedName>
</protein>
<reference evidence="8" key="1">
    <citation type="journal article" date="2019" name="Int. J. Syst. Evol. Microbiol.">
        <title>The Global Catalogue of Microorganisms (GCM) 10K type strain sequencing project: providing services to taxonomists for standard genome sequencing and annotation.</title>
        <authorList>
            <consortium name="The Broad Institute Genomics Platform"/>
            <consortium name="The Broad Institute Genome Sequencing Center for Infectious Disease"/>
            <person name="Wu L."/>
            <person name="Ma J."/>
        </authorList>
    </citation>
    <scope>NUCLEOTIDE SEQUENCE [LARGE SCALE GENOMIC DNA]</scope>
    <source>
        <strain evidence="8">JCM 32206</strain>
    </source>
</reference>
<evidence type="ECO:0000256" key="5">
    <source>
        <dbReference type="ARBA" id="ARBA00047400"/>
    </source>
</evidence>
<name>A0ABP8PP86_9NOCA</name>
<evidence type="ECO:0000256" key="1">
    <source>
        <dbReference type="ARBA" id="ARBA00004191"/>
    </source>
</evidence>
<comment type="caution">
    <text evidence="7">The sequence shown here is derived from an EMBL/GenBank/DDBJ whole genome shotgun (WGS) entry which is preliminary data.</text>
</comment>
<dbReference type="EMBL" id="BAABFB010000075">
    <property type="protein sequence ID" value="GAA4490562.1"/>
    <property type="molecule type" value="Genomic_DNA"/>
</dbReference>
<dbReference type="SMART" id="SM00822">
    <property type="entry name" value="PKS_KR"/>
    <property type="match status" value="1"/>
</dbReference>
<dbReference type="InterPro" id="IPR057326">
    <property type="entry name" value="KR_dom"/>
</dbReference>
<dbReference type="PRINTS" id="PR00080">
    <property type="entry name" value="SDRFAMILY"/>
</dbReference>
<evidence type="ECO:0000313" key="7">
    <source>
        <dbReference type="EMBL" id="GAA4490562.1"/>
    </source>
</evidence>
<sequence length="257" mass="26636">MTTSDDRRPKVALVTGASRGIGAACALRLAAQGYDVAVNYARSSHDAESVVKQIHANGGRAVAIRADVSEDGAGEELVHATADRLGPPQVVVNNAGVQRSRAMIRQHRDEFDEMIDTNVRGAWSVTRAALPHMYDAGWGRVVFVSSVLGATGGPGDTGYGASKGALLAMSKSLAQEISRRNITSNAVLPGTILTDIVSEVDPAVLEANIAAIAARRGGDPDEVAAVVAFLCSPDASYVSGAEILVHGGGWVTLPPSK</sequence>
<comment type="catalytic activity">
    <reaction evidence="5">
        <text>a (3R)-hydroxyacyl-[ACP] + NADP(+) = a 3-oxoacyl-[ACP] + NADPH + H(+)</text>
        <dbReference type="Rhea" id="RHEA:17397"/>
        <dbReference type="Rhea" id="RHEA-COMP:9916"/>
        <dbReference type="Rhea" id="RHEA-COMP:9945"/>
        <dbReference type="ChEBI" id="CHEBI:15378"/>
        <dbReference type="ChEBI" id="CHEBI:57783"/>
        <dbReference type="ChEBI" id="CHEBI:58349"/>
        <dbReference type="ChEBI" id="CHEBI:78776"/>
        <dbReference type="ChEBI" id="CHEBI:78827"/>
        <dbReference type="EC" id="1.1.1.100"/>
    </reaction>
    <physiologicalReaction direction="right-to-left" evidence="5">
        <dbReference type="Rhea" id="RHEA:17399"/>
    </physiologicalReaction>
</comment>
<dbReference type="Pfam" id="PF13561">
    <property type="entry name" value="adh_short_C2"/>
    <property type="match status" value="1"/>
</dbReference>
<dbReference type="PRINTS" id="PR00081">
    <property type="entry name" value="GDHRDH"/>
</dbReference>
<evidence type="ECO:0000259" key="6">
    <source>
        <dbReference type="SMART" id="SM00822"/>
    </source>
</evidence>
<dbReference type="InterPro" id="IPR020904">
    <property type="entry name" value="Sc_DH/Rdtase_CS"/>
</dbReference>
<evidence type="ECO:0000256" key="2">
    <source>
        <dbReference type="ARBA" id="ARBA00006484"/>
    </source>
</evidence>
<comment type="similarity">
    <text evidence="2">Belongs to the short-chain dehydrogenases/reductases (SDR) family.</text>
</comment>
<dbReference type="SUPFAM" id="SSF51735">
    <property type="entry name" value="NAD(P)-binding Rossmann-fold domains"/>
    <property type="match status" value="1"/>
</dbReference>
<proteinExistence type="inferred from homology"/>
<dbReference type="PROSITE" id="PS00061">
    <property type="entry name" value="ADH_SHORT"/>
    <property type="match status" value="1"/>
</dbReference>
<keyword evidence="8" id="KW-1185">Reference proteome</keyword>
<keyword evidence="3" id="KW-0134">Cell wall</keyword>
<keyword evidence="3" id="KW-0964">Secreted</keyword>
<gene>
    <name evidence="7" type="primary">fabG_12</name>
    <name evidence="7" type="ORF">GCM10023094_54090</name>
</gene>
<evidence type="ECO:0000313" key="8">
    <source>
        <dbReference type="Proteomes" id="UP001501183"/>
    </source>
</evidence>
<dbReference type="InterPro" id="IPR036291">
    <property type="entry name" value="NAD(P)-bd_dom_sf"/>
</dbReference>
<comment type="subcellular location">
    <subcellularLocation>
        <location evidence="1">Secreted</location>
        <location evidence="1">Cell wall</location>
    </subcellularLocation>
</comment>
<dbReference type="InterPro" id="IPR050259">
    <property type="entry name" value="SDR"/>
</dbReference>
<organism evidence="7 8">
    <name type="scientific">Rhodococcus olei</name>
    <dbReference type="NCBI Taxonomy" id="2161675"/>
    <lineage>
        <taxon>Bacteria</taxon>
        <taxon>Bacillati</taxon>
        <taxon>Actinomycetota</taxon>
        <taxon>Actinomycetes</taxon>
        <taxon>Mycobacteriales</taxon>
        <taxon>Nocardiaceae</taxon>
        <taxon>Rhodococcus</taxon>
    </lineage>
</organism>
<dbReference type="InterPro" id="IPR002347">
    <property type="entry name" value="SDR_fam"/>
</dbReference>
<dbReference type="Proteomes" id="UP001501183">
    <property type="component" value="Unassembled WGS sequence"/>
</dbReference>
<evidence type="ECO:0000256" key="3">
    <source>
        <dbReference type="ARBA" id="ARBA00022512"/>
    </source>
</evidence>
<evidence type="ECO:0000256" key="4">
    <source>
        <dbReference type="ARBA" id="ARBA00040781"/>
    </source>
</evidence>
<dbReference type="PANTHER" id="PTHR42879:SF2">
    <property type="entry name" value="3-OXOACYL-[ACYL-CARRIER-PROTEIN] REDUCTASE FABG"/>
    <property type="match status" value="1"/>
</dbReference>
<feature type="domain" description="Ketoreductase" evidence="6">
    <location>
        <begin position="10"/>
        <end position="195"/>
    </location>
</feature>
<dbReference type="PANTHER" id="PTHR42879">
    <property type="entry name" value="3-OXOACYL-(ACYL-CARRIER-PROTEIN) REDUCTASE"/>
    <property type="match status" value="1"/>
</dbReference>
<dbReference type="Gene3D" id="3.40.50.720">
    <property type="entry name" value="NAD(P)-binding Rossmann-like Domain"/>
    <property type="match status" value="1"/>
</dbReference>